<dbReference type="RefSeq" id="WP_203806479.1">
    <property type="nucleotide sequence ID" value="NZ_BAAAQE010000046.1"/>
</dbReference>
<evidence type="ECO:0000313" key="3">
    <source>
        <dbReference type="Proteomes" id="UP000612282"/>
    </source>
</evidence>
<reference evidence="2 3" key="1">
    <citation type="submission" date="2021-01" db="EMBL/GenBank/DDBJ databases">
        <title>Whole genome shotgun sequence of Actinoplanes couchii NBRC 106145.</title>
        <authorList>
            <person name="Komaki H."/>
            <person name="Tamura T."/>
        </authorList>
    </citation>
    <scope>NUCLEOTIDE SEQUENCE [LARGE SCALE GENOMIC DNA]</scope>
    <source>
        <strain evidence="2 3">NBRC 106145</strain>
    </source>
</reference>
<dbReference type="InterPro" id="IPR001387">
    <property type="entry name" value="Cro/C1-type_HTH"/>
</dbReference>
<sequence>MDFSRVLRERRIERRISQLEMASRAGTTQRHLSFIESGRSVPGRGMVLRLAETLNLSLRERNEWLLAAGYAPAYPQTPLDDAALAPVRAALGHVLDGHRPYPALIVDRTGAMIGANDAFDVITQGASADLIGPGRNMYRLALHPDGIAPRIRNLAEWGRHILGRLDRAEELRDELRGYVPELEPSSGRLGFAVPLHLDSTFGRLRLMTTVMTFATATDITLTELKLEAFLPADSFTAEALHVAAAG</sequence>
<dbReference type="InterPro" id="IPR041413">
    <property type="entry name" value="MLTR_LBD"/>
</dbReference>
<evidence type="ECO:0000259" key="1">
    <source>
        <dbReference type="PROSITE" id="PS50943"/>
    </source>
</evidence>
<dbReference type="EMBL" id="BOMG01000103">
    <property type="protein sequence ID" value="GID59932.1"/>
    <property type="molecule type" value="Genomic_DNA"/>
</dbReference>
<name>A0ABQ3XNC2_9ACTN</name>
<keyword evidence="3" id="KW-1185">Reference proteome</keyword>
<dbReference type="SMART" id="SM00530">
    <property type="entry name" value="HTH_XRE"/>
    <property type="match status" value="1"/>
</dbReference>
<dbReference type="Gene3D" id="3.30.450.180">
    <property type="match status" value="1"/>
</dbReference>
<dbReference type="InterPro" id="IPR010982">
    <property type="entry name" value="Lambda_DNA-bd_dom_sf"/>
</dbReference>
<dbReference type="Proteomes" id="UP000612282">
    <property type="component" value="Unassembled WGS sequence"/>
</dbReference>
<evidence type="ECO:0000313" key="2">
    <source>
        <dbReference type="EMBL" id="GID59932.1"/>
    </source>
</evidence>
<dbReference type="SUPFAM" id="SSF47413">
    <property type="entry name" value="lambda repressor-like DNA-binding domains"/>
    <property type="match status" value="1"/>
</dbReference>
<comment type="caution">
    <text evidence="2">The sequence shown here is derived from an EMBL/GenBank/DDBJ whole genome shotgun (WGS) entry which is preliminary data.</text>
</comment>
<dbReference type="PANTHER" id="PTHR35010">
    <property type="entry name" value="BLL4672 PROTEIN-RELATED"/>
    <property type="match status" value="1"/>
</dbReference>
<dbReference type="Pfam" id="PF12844">
    <property type="entry name" value="HTH_19"/>
    <property type="match status" value="1"/>
</dbReference>
<accession>A0ABQ3XNC2</accession>
<feature type="domain" description="HTH cro/C1-type" evidence="1">
    <location>
        <begin position="7"/>
        <end position="61"/>
    </location>
</feature>
<gene>
    <name evidence="2" type="ORF">Aco03nite_083360</name>
</gene>
<protein>
    <submittedName>
        <fullName evidence="2">XRE family transcriptional regulator</fullName>
    </submittedName>
</protein>
<dbReference type="Gene3D" id="1.10.260.40">
    <property type="entry name" value="lambda repressor-like DNA-binding domains"/>
    <property type="match status" value="1"/>
</dbReference>
<dbReference type="CDD" id="cd00093">
    <property type="entry name" value="HTH_XRE"/>
    <property type="match status" value="1"/>
</dbReference>
<dbReference type="PROSITE" id="PS50943">
    <property type="entry name" value="HTH_CROC1"/>
    <property type="match status" value="1"/>
</dbReference>
<organism evidence="2 3">
    <name type="scientific">Actinoplanes couchii</name>
    <dbReference type="NCBI Taxonomy" id="403638"/>
    <lineage>
        <taxon>Bacteria</taxon>
        <taxon>Bacillati</taxon>
        <taxon>Actinomycetota</taxon>
        <taxon>Actinomycetes</taxon>
        <taxon>Micromonosporales</taxon>
        <taxon>Micromonosporaceae</taxon>
        <taxon>Actinoplanes</taxon>
    </lineage>
</organism>
<dbReference type="Pfam" id="PF17765">
    <property type="entry name" value="MLTR_LBD"/>
    <property type="match status" value="1"/>
</dbReference>
<proteinExistence type="predicted"/>
<dbReference type="PANTHER" id="PTHR35010:SF4">
    <property type="entry name" value="BLL5781 PROTEIN"/>
    <property type="match status" value="1"/>
</dbReference>